<keyword evidence="2" id="KW-1185">Reference proteome</keyword>
<name>A0ACC2RJ39_9FUNG</name>
<evidence type="ECO:0000313" key="2">
    <source>
        <dbReference type="Proteomes" id="UP001165960"/>
    </source>
</evidence>
<sequence>MTFCKNLEDVFLEGKTQLKSLTTYMQQINRRRAPQQERILNLIRKTTEPPTTILKTGITLHKPTRQVLKIPTRREKLRGVLRQAALPQFTRIVQGPRCGLNYHDPNQSLVDKKFASLMKLPTIQSNIKRVIMADNRSTPVTKEAKPFHAKIGDTQTTLSGPILPIPKCKVKLGLDWMRKTKPHIDWDSVILTVALGVWGQLISVIGRGVLGLSTVICEDMISIVAEEHIEEELTITFEDWLLITQKHF</sequence>
<accession>A0ACC2RJ39</accession>
<dbReference type="Proteomes" id="UP001165960">
    <property type="component" value="Unassembled WGS sequence"/>
</dbReference>
<dbReference type="EMBL" id="QTSX02007173">
    <property type="protein sequence ID" value="KAJ9050122.1"/>
    <property type="molecule type" value="Genomic_DNA"/>
</dbReference>
<reference evidence="1" key="1">
    <citation type="submission" date="2022-04" db="EMBL/GenBank/DDBJ databases">
        <title>Genome of the entomopathogenic fungus Entomophthora muscae.</title>
        <authorList>
            <person name="Elya C."/>
            <person name="Lovett B.R."/>
            <person name="Lee E."/>
            <person name="Macias A.M."/>
            <person name="Hajek A.E."/>
            <person name="De Bivort B.L."/>
            <person name="Kasson M.T."/>
            <person name="De Fine Licht H.H."/>
            <person name="Stajich J.E."/>
        </authorList>
    </citation>
    <scope>NUCLEOTIDE SEQUENCE</scope>
    <source>
        <strain evidence="1">Berkeley</strain>
    </source>
</reference>
<organism evidence="1 2">
    <name type="scientific">Entomophthora muscae</name>
    <dbReference type="NCBI Taxonomy" id="34485"/>
    <lineage>
        <taxon>Eukaryota</taxon>
        <taxon>Fungi</taxon>
        <taxon>Fungi incertae sedis</taxon>
        <taxon>Zoopagomycota</taxon>
        <taxon>Entomophthoromycotina</taxon>
        <taxon>Entomophthoromycetes</taxon>
        <taxon>Entomophthorales</taxon>
        <taxon>Entomophthoraceae</taxon>
        <taxon>Entomophthora</taxon>
    </lineage>
</organism>
<comment type="caution">
    <text evidence="1">The sequence shown here is derived from an EMBL/GenBank/DDBJ whole genome shotgun (WGS) entry which is preliminary data.</text>
</comment>
<proteinExistence type="predicted"/>
<gene>
    <name evidence="1" type="ORF">DSO57_1017460</name>
</gene>
<protein>
    <submittedName>
        <fullName evidence="1">Uncharacterized protein</fullName>
    </submittedName>
</protein>
<evidence type="ECO:0000313" key="1">
    <source>
        <dbReference type="EMBL" id="KAJ9050122.1"/>
    </source>
</evidence>